<dbReference type="Proteomes" id="UP000260351">
    <property type="component" value="Unassembled WGS sequence"/>
</dbReference>
<dbReference type="Pfam" id="PF00873">
    <property type="entry name" value="ACR_tran"/>
    <property type="match status" value="1"/>
</dbReference>
<feature type="transmembrane region" description="Helical" evidence="1">
    <location>
        <begin position="425"/>
        <end position="448"/>
    </location>
</feature>
<keyword evidence="3" id="KW-1185">Reference proteome</keyword>
<dbReference type="Gene3D" id="3.30.2090.10">
    <property type="entry name" value="Multidrug efflux transporter AcrB TolC docking domain, DN and DC subdomains"/>
    <property type="match status" value="2"/>
</dbReference>
<dbReference type="Gene3D" id="3.30.70.1440">
    <property type="entry name" value="Multidrug efflux transporter AcrB pore domain"/>
    <property type="match status" value="1"/>
</dbReference>
<dbReference type="InterPro" id="IPR001036">
    <property type="entry name" value="Acrflvin-R"/>
</dbReference>
<accession>A0A3E1KAH5</accession>
<reference evidence="2 3" key="1">
    <citation type="submission" date="2018-08" db="EMBL/GenBank/DDBJ databases">
        <title>Wenzhouxiangella salilacus sp. nov., a novel bacterium isolated from a saline lake in Xinjiang Province, China.</title>
        <authorList>
            <person name="Han S."/>
        </authorList>
    </citation>
    <scope>NUCLEOTIDE SEQUENCE [LARGE SCALE GENOMIC DNA]</scope>
    <source>
        <strain evidence="2 3">XDB06</strain>
    </source>
</reference>
<dbReference type="PANTHER" id="PTHR32063">
    <property type="match status" value="1"/>
</dbReference>
<feature type="transmembrane region" description="Helical" evidence="1">
    <location>
        <begin position="357"/>
        <end position="377"/>
    </location>
</feature>
<keyword evidence="1" id="KW-0472">Membrane</keyword>
<name>A0A3E1KAH5_9GAMM</name>
<evidence type="ECO:0000313" key="2">
    <source>
        <dbReference type="EMBL" id="RFF31352.1"/>
    </source>
</evidence>
<feature type="transmembrane region" description="Helical" evidence="1">
    <location>
        <begin position="332"/>
        <end position="350"/>
    </location>
</feature>
<feature type="transmembrane region" description="Helical" evidence="1">
    <location>
        <begin position="12"/>
        <end position="32"/>
    </location>
</feature>
<feature type="transmembrane region" description="Helical" evidence="1">
    <location>
        <begin position="970"/>
        <end position="993"/>
    </location>
</feature>
<proteinExistence type="predicted"/>
<dbReference type="InterPro" id="IPR027463">
    <property type="entry name" value="AcrB_DN_DC_subdom"/>
</dbReference>
<feature type="transmembrane region" description="Helical" evidence="1">
    <location>
        <begin position="843"/>
        <end position="861"/>
    </location>
</feature>
<keyword evidence="1" id="KW-0812">Transmembrane</keyword>
<feature type="transmembrane region" description="Helical" evidence="1">
    <location>
        <begin position="868"/>
        <end position="888"/>
    </location>
</feature>
<dbReference type="AlphaFoldDB" id="A0A3E1KAH5"/>
<dbReference type="PRINTS" id="PR00702">
    <property type="entry name" value="ACRIFLAVINRP"/>
</dbReference>
<feature type="transmembrane region" description="Helical" evidence="1">
    <location>
        <begin position="894"/>
        <end position="917"/>
    </location>
</feature>
<feature type="transmembrane region" description="Helical" evidence="1">
    <location>
        <begin position="460"/>
        <end position="487"/>
    </location>
</feature>
<protein>
    <submittedName>
        <fullName evidence="2">Efflux RND transporter permease subunit</fullName>
    </submittedName>
</protein>
<dbReference type="PANTHER" id="PTHR32063:SF18">
    <property type="entry name" value="CATION EFFLUX SYSTEM PROTEIN"/>
    <property type="match status" value="1"/>
</dbReference>
<dbReference type="SUPFAM" id="SSF82866">
    <property type="entry name" value="Multidrug efflux transporter AcrB transmembrane domain"/>
    <property type="match status" value="2"/>
</dbReference>
<dbReference type="SUPFAM" id="SSF82714">
    <property type="entry name" value="Multidrug efflux transporter AcrB TolC docking domain, DN and DC subdomains"/>
    <property type="match status" value="2"/>
</dbReference>
<dbReference type="RefSeq" id="WP_116649958.1">
    <property type="nucleotide sequence ID" value="NZ_QUZK01000021.1"/>
</dbReference>
<evidence type="ECO:0000313" key="3">
    <source>
        <dbReference type="Proteomes" id="UP000260351"/>
    </source>
</evidence>
<dbReference type="OrthoDB" id="9758297at2"/>
<dbReference type="GO" id="GO:0042910">
    <property type="term" value="F:xenobiotic transmembrane transporter activity"/>
    <property type="evidence" value="ECO:0007669"/>
    <property type="project" value="TreeGrafter"/>
</dbReference>
<dbReference type="GO" id="GO:0005886">
    <property type="term" value="C:plasma membrane"/>
    <property type="evidence" value="ECO:0007669"/>
    <property type="project" value="TreeGrafter"/>
</dbReference>
<sequence>MKVMQAALNRRRLILTGVVMLSLIGLAAWFGMDRQEDPFFPYRYGNVQVAWPGAEPAEIERLVLDPLEEEIAGVEEVNEIRGTARLGFAHIIVGMHQHVYDTDAVWDRIRVAVERAERRFPDGAGPAAIEDRSMETHGIVLAVTGSDDLLELLEGARKLRRDLFRIPDVGRIDLLADPGEQLVIRLDDAEAMAAGIDVQSLADQLAERNRVLPGGTLASGGRSLVVRPLTDFEDLEALAETPIRTRTGQMVPLSEIASIELGPEEPAVERMWFNGETAIGLGVVIPENRLNAVAFGRNARALIDELRPDYAPLEIREMFYQPQWVEKRLTELGRSLLLGVGVVAVVLLLAMGPRLGFVVATLLPVVTLSGLAIYAMGGGVLHQMAVAGMVIALGMLVDNAIVMVENLQWHLDRGKSRAQAAVASVTELAGPLAAATGTTLAAFTPLLLSTGDTADFTRAIPAMVMLILVVSYVYAVLVTPTVAAAVLKPGEGDTSAGLERVGRRLGGVAVSRPWPVMAVTALLVVGAIAISGFMQRDFFPSTDRNQLIVDLYFAEGTRLEHTALKASDLAASVEGLPQVRAVHHFAGFSGPRFYYNLIEIPRSPHLARLVVITENDSQLPAVMDWIDRHVPERIPDAQVVAHRLGQGPPVDAPVEVRLYGKDSAELARAARQVMAAVRATPGARDVRHKLGDGMPTLTFTIDDAQAARHGVNRSDIAAVLTQASFGRQVSTWRAGREPVPIRLRSPEGEGLPERALAGLQVPTADGPVPLDQFVQIELGLEPAVIHHRDLQRMTSVLAETTDEVTYNQVVTQLQPRLDALELPPGVRMEQGGSAAEADSANSALFSSLPIGVVLLIGFLLWQFNSFRLVGLVLLTVPLAAVGVVPGLILSGQPFSFTATLGVVALIGIVVNNAIVLIDVIQTNQAEGLTVEQAVSGAVGRRIRPILLTTATTIVGLLPLTFTQSTLWPPLAWAIISGLLAATLLTLVVIPAAYRLINPSAR</sequence>
<keyword evidence="1" id="KW-1133">Transmembrane helix</keyword>
<evidence type="ECO:0000256" key="1">
    <source>
        <dbReference type="SAM" id="Phobius"/>
    </source>
</evidence>
<feature type="transmembrane region" description="Helical" evidence="1">
    <location>
        <begin position="383"/>
        <end position="404"/>
    </location>
</feature>
<comment type="caution">
    <text evidence="2">The sequence shown here is derived from an EMBL/GenBank/DDBJ whole genome shotgun (WGS) entry which is preliminary data.</text>
</comment>
<dbReference type="EMBL" id="QUZK01000021">
    <property type="protein sequence ID" value="RFF31352.1"/>
    <property type="molecule type" value="Genomic_DNA"/>
</dbReference>
<organism evidence="2 3">
    <name type="scientific">Wenzhouxiangella sediminis</name>
    <dbReference type="NCBI Taxonomy" id="1792836"/>
    <lineage>
        <taxon>Bacteria</taxon>
        <taxon>Pseudomonadati</taxon>
        <taxon>Pseudomonadota</taxon>
        <taxon>Gammaproteobacteria</taxon>
        <taxon>Chromatiales</taxon>
        <taxon>Wenzhouxiangellaceae</taxon>
        <taxon>Wenzhouxiangella</taxon>
    </lineage>
</organism>
<dbReference type="Gene3D" id="3.30.70.1430">
    <property type="entry name" value="Multidrug efflux transporter AcrB pore domain"/>
    <property type="match status" value="2"/>
</dbReference>
<dbReference type="Gene3D" id="3.30.70.1320">
    <property type="entry name" value="Multidrug efflux transporter AcrB pore domain like"/>
    <property type="match status" value="1"/>
</dbReference>
<dbReference type="Gene3D" id="1.20.1640.10">
    <property type="entry name" value="Multidrug efflux transporter AcrB transmembrane domain"/>
    <property type="match status" value="2"/>
</dbReference>
<gene>
    <name evidence="2" type="ORF">DZC52_04635</name>
</gene>
<feature type="transmembrane region" description="Helical" evidence="1">
    <location>
        <begin position="945"/>
        <end position="964"/>
    </location>
</feature>
<dbReference type="SUPFAM" id="SSF82693">
    <property type="entry name" value="Multidrug efflux transporter AcrB pore domain, PN1, PN2, PC1 and PC2 subdomains"/>
    <property type="match status" value="1"/>
</dbReference>
<feature type="transmembrane region" description="Helical" evidence="1">
    <location>
        <begin position="514"/>
        <end position="534"/>
    </location>
</feature>